<dbReference type="GO" id="GO:1990230">
    <property type="term" value="C:iron-sulfur cluster transfer complex"/>
    <property type="evidence" value="ECO:0007669"/>
    <property type="project" value="TreeGrafter"/>
</dbReference>
<keyword evidence="7" id="KW-1185">Reference proteome</keyword>
<proteinExistence type="inferred from homology"/>
<evidence type="ECO:0000313" key="7">
    <source>
        <dbReference type="Proteomes" id="UP000030341"/>
    </source>
</evidence>
<accession>A0A0A7ECJ0</accession>
<comment type="function">
    <text evidence="3 4">Co-chaperone involved in the maturation of iron-sulfur cluster-containing proteins. Seems to help targeting proteins to be folded toward HscA.</text>
</comment>
<dbReference type="KEGG" id="pseo:OM33_00180"/>
<evidence type="ECO:0000256" key="3">
    <source>
        <dbReference type="ARBA" id="ARBA00025596"/>
    </source>
</evidence>
<reference evidence="6 7" key="1">
    <citation type="submission" date="2014-11" db="EMBL/GenBank/DDBJ databases">
        <title>Complete Genome Sequence of Pseudoalteromonas sp. Strain OCN003 Isolated from Kaneohe Bay, Oahu, Hawaii.</title>
        <authorList>
            <person name="Beurmann S."/>
            <person name="Videau P."/>
            <person name="Ushijima B."/>
            <person name="Smith A.M."/>
            <person name="Aeby G.S."/>
            <person name="Callahan S.M."/>
            <person name="Belcaid M."/>
        </authorList>
    </citation>
    <scope>NUCLEOTIDE SEQUENCE [LARGE SCALE GENOMIC DNA]</scope>
    <source>
        <strain evidence="6 7">OCN003</strain>
    </source>
</reference>
<dbReference type="GO" id="GO:0044571">
    <property type="term" value="P:[2Fe-2S] cluster assembly"/>
    <property type="evidence" value="ECO:0007669"/>
    <property type="project" value="InterPro"/>
</dbReference>
<dbReference type="SUPFAM" id="SSF47144">
    <property type="entry name" value="HSC20 (HSCB), C-terminal oligomerisation domain"/>
    <property type="match status" value="1"/>
</dbReference>
<evidence type="ECO:0000256" key="1">
    <source>
        <dbReference type="ARBA" id="ARBA00010476"/>
    </source>
</evidence>
<evidence type="ECO:0000256" key="4">
    <source>
        <dbReference type="HAMAP-Rule" id="MF_00682"/>
    </source>
</evidence>
<dbReference type="SMART" id="SM00271">
    <property type="entry name" value="DnaJ"/>
    <property type="match status" value="1"/>
</dbReference>
<sequence length="175" mass="20593">MKYFELFAIPVQFDVDLNTINARYLELQKILHPDRHASLSAQQQLLAVQKTAELNDALQILKQPLKRAEYMLAEKHIDIRAEQQTLQDPEFLMQQMELREELSEITDAADPEAAIEQFESHVKALHQDYYAELKKYIDSDEQSELLIAADIVRKLKFIYKLREELERIEDSLFDD</sequence>
<dbReference type="Gene3D" id="1.20.1280.20">
    <property type="entry name" value="HscB, C-terminal domain"/>
    <property type="match status" value="1"/>
</dbReference>
<comment type="similarity">
    <text evidence="1 4">Belongs to the HscB family.</text>
</comment>
<dbReference type="AlphaFoldDB" id="A0A0A7ECJ0"/>
<gene>
    <name evidence="4" type="primary">hscB</name>
    <name evidence="6" type="ORF">OM33_00180</name>
</gene>
<dbReference type="PROSITE" id="PS50076">
    <property type="entry name" value="DNAJ_2"/>
    <property type="match status" value="1"/>
</dbReference>
<dbReference type="GO" id="GO:0001671">
    <property type="term" value="F:ATPase activator activity"/>
    <property type="evidence" value="ECO:0007669"/>
    <property type="project" value="InterPro"/>
</dbReference>
<dbReference type="PANTHER" id="PTHR14021:SF15">
    <property type="entry name" value="IRON-SULFUR CLUSTER CO-CHAPERONE PROTEIN HSCB"/>
    <property type="match status" value="1"/>
</dbReference>
<dbReference type="GO" id="GO:0006457">
    <property type="term" value="P:protein folding"/>
    <property type="evidence" value="ECO:0007669"/>
    <property type="project" value="UniProtKB-UniRule"/>
</dbReference>
<dbReference type="HOGENOM" id="CLU_068529_2_0_6"/>
<feature type="domain" description="J" evidence="5">
    <location>
        <begin position="2"/>
        <end position="74"/>
    </location>
</feature>
<dbReference type="EMBL" id="CP009888">
    <property type="protein sequence ID" value="AIY63752.1"/>
    <property type="molecule type" value="Genomic_DNA"/>
</dbReference>
<dbReference type="InterPro" id="IPR036869">
    <property type="entry name" value="J_dom_sf"/>
</dbReference>
<organism evidence="6 7">
    <name type="scientific">Pseudoalteromonas piratica</name>
    <dbReference type="NCBI Taxonomy" id="1348114"/>
    <lineage>
        <taxon>Bacteria</taxon>
        <taxon>Pseudomonadati</taxon>
        <taxon>Pseudomonadota</taxon>
        <taxon>Gammaproteobacteria</taxon>
        <taxon>Alteromonadales</taxon>
        <taxon>Pseudoalteromonadaceae</taxon>
        <taxon>Pseudoalteromonas</taxon>
    </lineage>
</organism>
<dbReference type="HAMAP" id="MF_00682">
    <property type="entry name" value="HscB"/>
    <property type="match status" value="1"/>
</dbReference>
<dbReference type="GO" id="GO:0051259">
    <property type="term" value="P:protein complex oligomerization"/>
    <property type="evidence" value="ECO:0007669"/>
    <property type="project" value="InterPro"/>
</dbReference>
<evidence type="ECO:0000313" key="6">
    <source>
        <dbReference type="EMBL" id="AIY63752.1"/>
    </source>
</evidence>
<name>A0A0A7ECJ0_9GAMM</name>
<dbReference type="STRING" id="1348114.OM33_00180"/>
<dbReference type="eggNOG" id="COG1076">
    <property type="taxonomic scope" value="Bacteria"/>
</dbReference>
<dbReference type="Pfam" id="PF07743">
    <property type="entry name" value="HSCB_C"/>
    <property type="match status" value="1"/>
</dbReference>
<dbReference type="InterPro" id="IPR004640">
    <property type="entry name" value="HscB"/>
</dbReference>
<dbReference type="GO" id="GO:0051087">
    <property type="term" value="F:protein-folding chaperone binding"/>
    <property type="evidence" value="ECO:0007669"/>
    <property type="project" value="InterPro"/>
</dbReference>
<protein>
    <recommendedName>
        <fullName evidence="4">Co-chaperone protein HscB homolog</fullName>
    </recommendedName>
</protein>
<dbReference type="InterPro" id="IPR009073">
    <property type="entry name" value="HscB_oligo_C"/>
</dbReference>
<dbReference type="InterPro" id="IPR001623">
    <property type="entry name" value="DnaJ_domain"/>
</dbReference>
<dbReference type="OrthoDB" id="287587at2"/>
<dbReference type="NCBIfam" id="TIGR00714">
    <property type="entry name" value="hscB"/>
    <property type="match status" value="1"/>
</dbReference>
<dbReference type="NCBIfam" id="NF003449">
    <property type="entry name" value="PRK05014.1"/>
    <property type="match status" value="1"/>
</dbReference>
<dbReference type="Proteomes" id="UP000030341">
    <property type="component" value="Chromosome 1"/>
</dbReference>
<comment type="subunit">
    <text evidence="4">Interacts with HscA and stimulates its ATPase activity.</text>
</comment>
<evidence type="ECO:0000256" key="2">
    <source>
        <dbReference type="ARBA" id="ARBA00023186"/>
    </source>
</evidence>
<dbReference type="PANTHER" id="PTHR14021">
    <property type="entry name" value="IRON-SULFUR CLUSTER CO-CHAPERONE PROTEIN HSCB"/>
    <property type="match status" value="1"/>
</dbReference>
<dbReference type="InterPro" id="IPR036386">
    <property type="entry name" value="HscB_C_sf"/>
</dbReference>
<dbReference type="Pfam" id="PF00226">
    <property type="entry name" value="DnaJ"/>
    <property type="match status" value="1"/>
</dbReference>
<dbReference type="RefSeq" id="WP_038637188.1">
    <property type="nucleotide sequence ID" value="NZ_CP009888.1"/>
</dbReference>
<evidence type="ECO:0000259" key="5">
    <source>
        <dbReference type="PROSITE" id="PS50076"/>
    </source>
</evidence>
<dbReference type="Gene3D" id="1.10.287.110">
    <property type="entry name" value="DnaJ domain"/>
    <property type="match status" value="1"/>
</dbReference>
<keyword evidence="2 4" id="KW-0143">Chaperone</keyword>
<dbReference type="SUPFAM" id="SSF46565">
    <property type="entry name" value="Chaperone J-domain"/>
    <property type="match status" value="1"/>
</dbReference>